<dbReference type="EMBL" id="JAUEPT010000115">
    <property type="protein sequence ID" value="KAK0431428.1"/>
    <property type="molecule type" value="Genomic_DNA"/>
</dbReference>
<feature type="chain" id="PRO_5041226631" evidence="1">
    <location>
        <begin position="40"/>
        <end position="71"/>
    </location>
</feature>
<keyword evidence="1" id="KW-0732">Signal</keyword>
<evidence type="ECO:0000256" key="1">
    <source>
        <dbReference type="SAM" id="SignalP"/>
    </source>
</evidence>
<reference evidence="2" key="1">
    <citation type="submission" date="2023-06" db="EMBL/GenBank/DDBJ databases">
        <authorList>
            <consortium name="Lawrence Berkeley National Laboratory"/>
            <person name="Ahrendt S."/>
            <person name="Sahu N."/>
            <person name="Indic B."/>
            <person name="Wong-Bajracharya J."/>
            <person name="Merenyi Z."/>
            <person name="Ke H.-M."/>
            <person name="Monk M."/>
            <person name="Kocsube S."/>
            <person name="Drula E."/>
            <person name="Lipzen A."/>
            <person name="Balint B."/>
            <person name="Henrissat B."/>
            <person name="Andreopoulos B."/>
            <person name="Martin F.M."/>
            <person name="Harder C.B."/>
            <person name="Rigling D."/>
            <person name="Ford K.L."/>
            <person name="Foster G.D."/>
            <person name="Pangilinan J."/>
            <person name="Papanicolaou A."/>
            <person name="Barry K."/>
            <person name="LaButti K."/>
            <person name="Viragh M."/>
            <person name="Koriabine M."/>
            <person name="Yan M."/>
            <person name="Riley R."/>
            <person name="Champramary S."/>
            <person name="Plett K.L."/>
            <person name="Tsai I.J."/>
            <person name="Slot J."/>
            <person name="Sipos G."/>
            <person name="Plett J."/>
            <person name="Nagy L.G."/>
            <person name="Grigoriev I.V."/>
        </authorList>
    </citation>
    <scope>NUCLEOTIDE SEQUENCE</scope>
    <source>
        <strain evidence="2">FPL87.14</strain>
    </source>
</reference>
<organism evidence="2 3">
    <name type="scientific">Armillaria borealis</name>
    <dbReference type="NCBI Taxonomy" id="47425"/>
    <lineage>
        <taxon>Eukaryota</taxon>
        <taxon>Fungi</taxon>
        <taxon>Dikarya</taxon>
        <taxon>Basidiomycota</taxon>
        <taxon>Agaricomycotina</taxon>
        <taxon>Agaricomycetes</taxon>
        <taxon>Agaricomycetidae</taxon>
        <taxon>Agaricales</taxon>
        <taxon>Marasmiineae</taxon>
        <taxon>Physalacriaceae</taxon>
        <taxon>Armillaria</taxon>
    </lineage>
</organism>
<comment type="caution">
    <text evidence="2">The sequence shown here is derived from an EMBL/GenBank/DDBJ whole genome shotgun (WGS) entry which is preliminary data.</text>
</comment>
<evidence type="ECO:0000313" key="2">
    <source>
        <dbReference type="EMBL" id="KAK0431428.1"/>
    </source>
</evidence>
<proteinExistence type="predicted"/>
<keyword evidence="3" id="KW-1185">Reference proteome</keyword>
<dbReference type="Proteomes" id="UP001175226">
    <property type="component" value="Unassembled WGS sequence"/>
</dbReference>
<dbReference type="AlphaFoldDB" id="A0AA39IYY2"/>
<gene>
    <name evidence="2" type="ORF">EV421DRAFT_171963</name>
</gene>
<protein>
    <submittedName>
        <fullName evidence="2">Uncharacterized protein</fullName>
    </submittedName>
</protein>
<accession>A0AA39IYY2</accession>
<sequence length="71" mass="7924">MTRHLPWLGNAPATRPFLLTLTFSLLLLFPCFPTGPGTGLRTVAKKMAIHPSPEYLKLGYKVHESQCTFLP</sequence>
<feature type="signal peptide" evidence="1">
    <location>
        <begin position="1"/>
        <end position="39"/>
    </location>
</feature>
<name>A0AA39IYY2_9AGAR</name>
<evidence type="ECO:0000313" key="3">
    <source>
        <dbReference type="Proteomes" id="UP001175226"/>
    </source>
</evidence>